<reference evidence="1" key="1">
    <citation type="submission" date="2022-07" db="EMBL/GenBank/DDBJ databases">
        <title>Genome Sequence of Phlebia brevispora.</title>
        <authorList>
            <person name="Buettner E."/>
        </authorList>
    </citation>
    <scope>NUCLEOTIDE SEQUENCE</scope>
    <source>
        <strain evidence="1">MPL23</strain>
    </source>
</reference>
<name>A0ACC1T8Y6_9APHY</name>
<proteinExistence type="predicted"/>
<dbReference type="Proteomes" id="UP001148662">
    <property type="component" value="Unassembled WGS sequence"/>
</dbReference>
<evidence type="ECO:0000313" key="2">
    <source>
        <dbReference type="Proteomes" id="UP001148662"/>
    </source>
</evidence>
<dbReference type="EMBL" id="JANHOG010000294">
    <property type="protein sequence ID" value="KAJ3555846.1"/>
    <property type="molecule type" value="Genomic_DNA"/>
</dbReference>
<comment type="caution">
    <text evidence="1">The sequence shown here is derived from an EMBL/GenBank/DDBJ whole genome shotgun (WGS) entry which is preliminary data.</text>
</comment>
<accession>A0ACC1T8Y6</accession>
<sequence>MSIREHLWQDLQDMVPHHLRGQVDPAGGVTPRLRPHRLRRALTHPIWALLSRRRQSQGSANNPMNLARRMRIYCRSRRPLDSHRQSVAPYTHTHPPIYVFPPMNHSPIPLMQAPPLGVQALRSPPQSMPLPDMPRLAQPIGIALPPMQPGAIQPLRTPPMPTARTNQGLSPSLAMMLSPPVPNDGSPSRQAPPYPPRINIGLPPHPTQPGPSPRLPEDPHLMNRKHIDRFAMGPQSPTVPRR</sequence>
<protein>
    <submittedName>
        <fullName evidence="1">Uncharacterized protein</fullName>
    </submittedName>
</protein>
<organism evidence="1 2">
    <name type="scientific">Phlebia brevispora</name>
    <dbReference type="NCBI Taxonomy" id="194682"/>
    <lineage>
        <taxon>Eukaryota</taxon>
        <taxon>Fungi</taxon>
        <taxon>Dikarya</taxon>
        <taxon>Basidiomycota</taxon>
        <taxon>Agaricomycotina</taxon>
        <taxon>Agaricomycetes</taxon>
        <taxon>Polyporales</taxon>
        <taxon>Meruliaceae</taxon>
        <taxon>Phlebia</taxon>
    </lineage>
</organism>
<keyword evidence="2" id="KW-1185">Reference proteome</keyword>
<gene>
    <name evidence="1" type="ORF">NM688_g2355</name>
</gene>
<evidence type="ECO:0000313" key="1">
    <source>
        <dbReference type="EMBL" id="KAJ3555846.1"/>
    </source>
</evidence>